<keyword evidence="2" id="KW-0732">Signal</keyword>
<sequence>MKRLFNLILAINLIFLGSCSFNGQDGAPGPQGPRGPQGPAGQNGQDGQEAFVFEYVDLTFSSGNEYSLLLELPNDFEMLESDVVLVYFLYDYFEDEDLDLWRALPQTEFTDFGTLIYNYDFTRFDVNLFMDGNFDLNLLGARFTDNWIARVVVVPGQFTNSRATNPVDYKDYNAVIEYYNISEEHVVTVK</sequence>
<evidence type="ECO:0000256" key="1">
    <source>
        <dbReference type="SAM" id="MobiDB-lite"/>
    </source>
</evidence>
<gene>
    <name evidence="3" type="ORF">SAMN05661096_03063</name>
</gene>
<accession>A0A1X7KQ79</accession>
<dbReference type="STRING" id="1028.SAMN05661096_03063"/>
<evidence type="ECO:0008006" key="5">
    <source>
        <dbReference type="Google" id="ProtNLM"/>
    </source>
</evidence>
<proteinExistence type="predicted"/>
<dbReference type="RefSeq" id="WP_085518207.1">
    <property type="nucleotide sequence ID" value="NZ_FXAW01000006.1"/>
</dbReference>
<dbReference type="AlphaFoldDB" id="A0A1X7KQ79"/>
<organism evidence="3 4">
    <name type="scientific">Marivirga sericea</name>
    <dbReference type="NCBI Taxonomy" id="1028"/>
    <lineage>
        <taxon>Bacteria</taxon>
        <taxon>Pseudomonadati</taxon>
        <taxon>Bacteroidota</taxon>
        <taxon>Cytophagia</taxon>
        <taxon>Cytophagales</taxon>
        <taxon>Marivirgaceae</taxon>
        <taxon>Marivirga</taxon>
    </lineage>
</organism>
<dbReference type="Proteomes" id="UP000193804">
    <property type="component" value="Unassembled WGS sequence"/>
</dbReference>
<evidence type="ECO:0000313" key="3">
    <source>
        <dbReference type="EMBL" id="SMG43763.1"/>
    </source>
</evidence>
<dbReference type="Gene3D" id="1.20.5.320">
    <property type="entry name" value="6-Phosphogluconate Dehydrogenase, domain 3"/>
    <property type="match status" value="1"/>
</dbReference>
<dbReference type="EMBL" id="FXAW01000006">
    <property type="protein sequence ID" value="SMG43763.1"/>
    <property type="molecule type" value="Genomic_DNA"/>
</dbReference>
<reference evidence="4" key="1">
    <citation type="submission" date="2017-04" db="EMBL/GenBank/DDBJ databases">
        <authorList>
            <person name="Varghese N."/>
            <person name="Submissions S."/>
        </authorList>
    </citation>
    <scope>NUCLEOTIDE SEQUENCE [LARGE SCALE GENOMIC DNA]</scope>
    <source>
        <strain evidence="4">DSM 4125</strain>
    </source>
</reference>
<feature type="chain" id="PRO_5013185899" description="Collagen triple helix repeat-containing protein" evidence="2">
    <location>
        <begin position="24"/>
        <end position="190"/>
    </location>
</feature>
<feature type="region of interest" description="Disordered" evidence="1">
    <location>
        <begin position="25"/>
        <end position="45"/>
    </location>
</feature>
<dbReference type="OrthoDB" id="1524444at2"/>
<evidence type="ECO:0000313" key="4">
    <source>
        <dbReference type="Proteomes" id="UP000193804"/>
    </source>
</evidence>
<dbReference type="PROSITE" id="PS51257">
    <property type="entry name" value="PROKAR_LIPOPROTEIN"/>
    <property type="match status" value="1"/>
</dbReference>
<evidence type="ECO:0000256" key="2">
    <source>
        <dbReference type="SAM" id="SignalP"/>
    </source>
</evidence>
<name>A0A1X7KQ79_9BACT</name>
<feature type="signal peptide" evidence="2">
    <location>
        <begin position="1"/>
        <end position="23"/>
    </location>
</feature>
<keyword evidence="4" id="KW-1185">Reference proteome</keyword>
<protein>
    <recommendedName>
        <fullName evidence="5">Collagen triple helix repeat-containing protein</fullName>
    </recommendedName>
</protein>